<reference evidence="1" key="1">
    <citation type="journal article" date="2014" name="Int. J. Syst. Evol. Microbiol.">
        <title>Complete genome sequence of Corynebacterium casei LMG S-19264T (=DSM 44701T), isolated from a smear-ripened cheese.</title>
        <authorList>
            <consortium name="US DOE Joint Genome Institute (JGI-PGF)"/>
            <person name="Walter F."/>
            <person name="Albersmeier A."/>
            <person name="Kalinowski J."/>
            <person name="Ruckert C."/>
        </authorList>
    </citation>
    <scope>NUCLEOTIDE SEQUENCE</scope>
    <source>
        <strain evidence="1">NBRC 110023</strain>
    </source>
</reference>
<dbReference type="InterPro" id="IPR021378">
    <property type="entry name" value="DUF3010"/>
</dbReference>
<keyword evidence="2" id="KW-1185">Reference proteome</keyword>
<name>A0AA37SXI4_9ALTE</name>
<sequence length="148" mass="16473">MNVCGIEIKGSEAIICLLTLEDDVFHLPECRARKLTFGKEGTAKALKAFQAEFAKLLEDYKFTNVVIKERPSKGKFAGGAAGFKIEAAIQLIDTLNVTLLSPTDKKAMLKRNPVHIPFIETGLKIFQQDAFETAFAFLMQQKYPSTED</sequence>
<reference evidence="1" key="2">
    <citation type="submission" date="2023-01" db="EMBL/GenBank/DDBJ databases">
        <title>Draft genome sequence of Agaribacter marinus strain NBRC 110023.</title>
        <authorList>
            <person name="Sun Q."/>
            <person name="Mori K."/>
        </authorList>
    </citation>
    <scope>NUCLEOTIDE SEQUENCE</scope>
    <source>
        <strain evidence="1">NBRC 110023</strain>
    </source>
</reference>
<comment type="caution">
    <text evidence="1">The sequence shown here is derived from an EMBL/GenBank/DDBJ whole genome shotgun (WGS) entry which is preliminary data.</text>
</comment>
<accession>A0AA37SXI4</accession>
<protein>
    <recommendedName>
        <fullName evidence="3">DUF3010 domain-containing protein</fullName>
    </recommendedName>
</protein>
<dbReference type="Pfam" id="PF11215">
    <property type="entry name" value="DUF3010"/>
    <property type="match status" value="1"/>
</dbReference>
<dbReference type="Proteomes" id="UP001156601">
    <property type="component" value="Unassembled WGS sequence"/>
</dbReference>
<proteinExistence type="predicted"/>
<dbReference type="EMBL" id="BSOT01000005">
    <property type="protein sequence ID" value="GLR69506.1"/>
    <property type="molecule type" value="Genomic_DNA"/>
</dbReference>
<evidence type="ECO:0008006" key="3">
    <source>
        <dbReference type="Google" id="ProtNLM"/>
    </source>
</evidence>
<gene>
    <name evidence="1" type="ORF">GCM10007852_04140</name>
</gene>
<evidence type="ECO:0000313" key="2">
    <source>
        <dbReference type="Proteomes" id="UP001156601"/>
    </source>
</evidence>
<organism evidence="1 2">
    <name type="scientific">Agaribacter marinus</name>
    <dbReference type="NCBI Taxonomy" id="1431249"/>
    <lineage>
        <taxon>Bacteria</taxon>
        <taxon>Pseudomonadati</taxon>
        <taxon>Pseudomonadota</taxon>
        <taxon>Gammaproteobacteria</taxon>
        <taxon>Alteromonadales</taxon>
        <taxon>Alteromonadaceae</taxon>
        <taxon>Agaribacter</taxon>
    </lineage>
</organism>
<dbReference type="AlphaFoldDB" id="A0AA37SXI4"/>
<dbReference type="RefSeq" id="WP_284215834.1">
    <property type="nucleotide sequence ID" value="NZ_BSOT01000005.1"/>
</dbReference>
<evidence type="ECO:0000313" key="1">
    <source>
        <dbReference type="EMBL" id="GLR69506.1"/>
    </source>
</evidence>